<name>A0ABS5QBE1_9PROT</name>
<protein>
    <submittedName>
        <fullName evidence="4">Glyoxylate/hydroxypyruvate reductase A</fullName>
    </submittedName>
</protein>
<dbReference type="EMBL" id="JAHCDA010000001">
    <property type="protein sequence ID" value="MBS7811005.1"/>
    <property type="molecule type" value="Genomic_DNA"/>
</dbReference>
<dbReference type="Gene3D" id="3.40.50.720">
    <property type="entry name" value="NAD(P)-binding Rossmann-like Domain"/>
    <property type="match status" value="2"/>
</dbReference>
<organism evidence="4 5">
    <name type="scientific">Roseococcus pinisoli</name>
    <dbReference type="NCBI Taxonomy" id="2835040"/>
    <lineage>
        <taxon>Bacteria</taxon>
        <taxon>Pseudomonadati</taxon>
        <taxon>Pseudomonadota</taxon>
        <taxon>Alphaproteobacteria</taxon>
        <taxon>Acetobacterales</taxon>
        <taxon>Roseomonadaceae</taxon>
        <taxon>Roseococcus</taxon>
    </lineage>
</organism>
<evidence type="ECO:0000313" key="5">
    <source>
        <dbReference type="Proteomes" id="UP000766336"/>
    </source>
</evidence>
<dbReference type="InterPro" id="IPR006140">
    <property type="entry name" value="D-isomer_DH_NAD-bd"/>
</dbReference>
<dbReference type="RefSeq" id="WP_213669582.1">
    <property type="nucleotide sequence ID" value="NZ_JAHCDA010000001.1"/>
</dbReference>
<evidence type="ECO:0000259" key="3">
    <source>
        <dbReference type="Pfam" id="PF02826"/>
    </source>
</evidence>
<keyword evidence="5" id="KW-1185">Reference proteome</keyword>
<proteinExistence type="predicted"/>
<keyword evidence="2" id="KW-0520">NAD</keyword>
<dbReference type="PANTHER" id="PTHR43333:SF1">
    <property type="entry name" value="D-ISOMER SPECIFIC 2-HYDROXYACID DEHYDROGENASE NAD-BINDING DOMAIN-CONTAINING PROTEIN"/>
    <property type="match status" value="1"/>
</dbReference>
<feature type="domain" description="D-isomer specific 2-hydroxyacid dehydrogenase NAD-binding" evidence="3">
    <location>
        <begin position="105"/>
        <end position="277"/>
    </location>
</feature>
<reference evidence="4 5" key="1">
    <citation type="submission" date="2021-05" db="EMBL/GenBank/DDBJ databases">
        <title>Roseococcus sp. XZZS9, whole genome shotgun sequencing project.</title>
        <authorList>
            <person name="Zhao G."/>
            <person name="Shen L."/>
        </authorList>
    </citation>
    <scope>NUCLEOTIDE SEQUENCE [LARGE SCALE GENOMIC DNA]</scope>
    <source>
        <strain evidence="4 5">XZZS9</strain>
    </source>
</reference>
<dbReference type="Proteomes" id="UP000766336">
    <property type="component" value="Unassembled WGS sequence"/>
</dbReference>
<dbReference type="PANTHER" id="PTHR43333">
    <property type="entry name" value="2-HACID_DH_C DOMAIN-CONTAINING PROTEIN"/>
    <property type="match status" value="1"/>
</dbReference>
<dbReference type="InterPro" id="IPR036291">
    <property type="entry name" value="NAD(P)-bd_dom_sf"/>
</dbReference>
<evidence type="ECO:0000256" key="1">
    <source>
        <dbReference type="ARBA" id="ARBA00023002"/>
    </source>
</evidence>
<dbReference type="Pfam" id="PF02826">
    <property type="entry name" value="2-Hacid_dh_C"/>
    <property type="match status" value="1"/>
</dbReference>
<gene>
    <name evidence="4" type="ORF">KHU32_08650</name>
</gene>
<evidence type="ECO:0000256" key="2">
    <source>
        <dbReference type="ARBA" id="ARBA00023027"/>
    </source>
</evidence>
<evidence type="ECO:0000313" key="4">
    <source>
        <dbReference type="EMBL" id="MBS7811005.1"/>
    </source>
</evidence>
<comment type="caution">
    <text evidence="4">The sequence shown here is derived from an EMBL/GenBank/DDBJ whole genome shotgun (WGS) entry which is preliminary data.</text>
</comment>
<dbReference type="SUPFAM" id="SSF51735">
    <property type="entry name" value="NAD(P)-binding Rossmann-fold domains"/>
    <property type="match status" value="1"/>
</dbReference>
<dbReference type="CDD" id="cd12164">
    <property type="entry name" value="GDH_like_2"/>
    <property type="match status" value="1"/>
</dbReference>
<keyword evidence="1" id="KW-0560">Oxidoreductase</keyword>
<accession>A0ABS5QBE1</accession>
<sequence>MSILLIGSLDAEEYAEWRQHILAHLPAGEELVLAGEPHDPAAVEVALVANPPHGTLARYPRLGFVQSLWAGVDRMLSDPELPRKLPIARLVDPALTQAMMECALAGVLFLHRQLPAYARQQAGAEWRQLSQPLASQRRVGVLGLGELGSAAARGLSTVGFKVSGWSRSSREVAGVSCLSGAEGFDRLVSEAEILVNLLPLTPQTANVLDAKLFARLPRGAGVVNLARGGHLVEEDLLAALESGQVSHAVLDVFRQEPLPASHAFWQHPRITVLPHVAAYSEPSTASRIALENVARFRSGQPLTALVDPGRGY</sequence>